<keyword evidence="2" id="KW-1185">Reference proteome</keyword>
<feature type="non-terminal residue" evidence="1">
    <location>
        <position position="1"/>
    </location>
</feature>
<accession>A0ACC8ENZ0</accession>
<sequence>TGSITSMELAKTWLFKCLQNHPECSSSNGPNEPILPKRVVDVGPLDGSQEPYLFIPSSRSHRANYVALSHCWGPHQIITTTKDTITAYQHRIKWAKLSKTFQDAVDVTRKLNMRYIWIDSLCIVQDWAEDWETESAVMGDIYRNAFFTISAARAKDGTEGCFAQRNPKANRPCKLNLYFGKQPQGGVVPTEAVARKSQRSVYVYPFTSGNAVGPLYERAWVYQEQALSTRILAFGKNNIHWLCSSMMANENYPMGALEKGLEKSEPELDECETEELYDRWYGIVEEYSTRSLTKATDRLPALSGLAAEINKKLEDDQYIAGLWREDLERGLLWSCPDSRNTGVRARPPLQYVAPSWSWASLT</sequence>
<evidence type="ECO:0000313" key="1">
    <source>
        <dbReference type="EMBL" id="OCK88112.1"/>
    </source>
</evidence>
<proteinExistence type="predicted"/>
<gene>
    <name evidence="1" type="ORF">K441DRAFT_457947</name>
</gene>
<dbReference type="EMBL" id="KV748249">
    <property type="protein sequence ID" value="OCK88112.1"/>
    <property type="molecule type" value="Genomic_DNA"/>
</dbReference>
<organism evidence="1 2">
    <name type="scientific">Cenococcum geophilum 1.58</name>
    <dbReference type="NCBI Taxonomy" id="794803"/>
    <lineage>
        <taxon>Eukaryota</taxon>
        <taxon>Fungi</taxon>
        <taxon>Dikarya</taxon>
        <taxon>Ascomycota</taxon>
        <taxon>Pezizomycotina</taxon>
        <taxon>Dothideomycetes</taxon>
        <taxon>Pleosporomycetidae</taxon>
        <taxon>Gloniales</taxon>
        <taxon>Gloniaceae</taxon>
        <taxon>Cenococcum</taxon>
    </lineage>
</organism>
<reference evidence="1 2" key="1">
    <citation type="journal article" date="2016" name="Nat. Commun.">
        <title>Ectomycorrhizal ecology is imprinted in the genome of the dominant symbiotic fungus Cenococcum geophilum.</title>
        <authorList>
            <consortium name="DOE Joint Genome Institute"/>
            <person name="Peter M."/>
            <person name="Kohler A."/>
            <person name="Ohm R.A."/>
            <person name="Kuo A."/>
            <person name="Krutzmann J."/>
            <person name="Morin E."/>
            <person name="Arend M."/>
            <person name="Barry K.W."/>
            <person name="Binder M."/>
            <person name="Choi C."/>
            <person name="Clum A."/>
            <person name="Copeland A."/>
            <person name="Grisel N."/>
            <person name="Haridas S."/>
            <person name="Kipfer T."/>
            <person name="LaButti K."/>
            <person name="Lindquist E."/>
            <person name="Lipzen A."/>
            <person name="Maire R."/>
            <person name="Meier B."/>
            <person name="Mihaltcheva S."/>
            <person name="Molinier V."/>
            <person name="Murat C."/>
            <person name="Poggeler S."/>
            <person name="Quandt C.A."/>
            <person name="Sperisen C."/>
            <person name="Tritt A."/>
            <person name="Tisserant E."/>
            <person name="Crous P.W."/>
            <person name="Henrissat B."/>
            <person name="Nehls U."/>
            <person name="Egli S."/>
            <person name="Spatafora J.W."/>
            <person name="Grigoriev I.V."/>
            <person name="Martin F.M."/>
        </authorList>
    </citation>
    <scope>NUCLEOTIDE SEQUENCE [LARGE SCALE GENOMIC DNA]</scope>
    <source>
        <strain evidence="1 2">1.58</strain>
    </source>
</reference>
<protein>
    <submittedName>
        <fullName evidence="1">HET-domain-containing protein</fullName>
    </submittedName>
</protein>
<name>A0ACC8ENZ0_9PEZI</name>
<dbReference type="Proteomes" id="UP000250078">
    <property type="component" value="Unassembled WGS sequence"/>
</dbReference>
<feature type="non-terminal residue" evidence="1">
    <location>
        <position position="362"/>
    </location>
</feature>
<evidence type="ECO:0000313" key="2">
    <source>
        <dbReference type="Proteomes" id="UP000250078"/>
    </source>
</evidence>